<evidence type="ECO:0000256" key="4">
    <source>
        <dbReference type="ARBA" id="ARBA00023136"/>
    </source>
</evidence>
<dbReference type="PROSITE" id="PS51257">
    <property type="entry name" value="PROKAR_LIPOPROTEIN"/>
    <property type="match status" value="1"/>
</dbReference>
<dbReference type="Pfam" id="PF14322">
    <property type="entry name" value="SusD-like_3"/>
    <property type="match status" value="1"/>
</dbReference>
<feature type="signal peptide" evidence="6">
    <location>
        <begin position="1"/>
        <end position="17"/>
    </location>
</feature>
<dbReference type="InterPro" id="IPR011990">
    <property type="entry name" value="TPR-like_helical_dom_sf"/>
</dbReference>
<evidence type="ECO:0000256" key="5">
    <source>
        <dbReference type="ARBA" id="ARBA00023237"/>
    </source>
</evidence>
<evidence type="ECO:0000259" key="8">
    <source>
        <dbReference type="Pfam" id="PF14322"/>
    </source>
</evidence>
<keyword evidence="4" id="KW-0472">Membrane</keyword>
<dbReference type="Proteomes" id="UP000260983">
    <property type="component" value="Unassembled WGS sequence"/>
</dbReference>
<dbReference type="AlphaFoldDB" id="A0A3E5BNS1"/>
<protein>
    <submittedName>
        <fullName evidence="9">RagB/SusD family nutrient uptake outer membrane protein</fullName>
    </submittedName>
</protein>
<evidence type="ECO:0000256" key="2">
    <source>
        <dbReference type="ARBA" id="ARBA00006275"/>
    </source>
</evidence>
<keyword evidence="5" id="KW-0998">Cell outer membrane</keyword>
<name>A0A3E5BNS1_9BACE</name>
<dbReference type="Gene3D" id="1.25.40.390">
    <property type="match status" value="1"/>
</dbReference>
<proteinExistence type="inferred from homology"/>
<dbReference type="EMBL" id="QSUL01000002">
    <property type="protein sequence ID" value="RGN39231.1"/>
    <property type="molecule type" value="Genomic_DNA"/>
</dbReference>
<gene>
    <name evidence="9" type="ORF">DXB65_02505</name>
</gene>
<evidence type="ECO:0000256" key="3">
    <source>
        <dbReference type="ARBA" id="ARBA00022729"/>
    </source>
</evidence>
<evidence type="ECO:0000313" key="10">
    <source>
        <dbReference type="Proteomes" id="UP000260983"/>
    </source>
</evidence>
<evidence type="ECO:0000313" key="9">
    <source>
        <dbReference type="EMBL" id="RGN39231.1"/>
    </source>
</evidence>
<sequence length="512" mass="59558">MKKIIYLASFLCTFIMAGCDDFLTLESPDLTTEKYWRDQTDIEAGLSAVYSQLDNRTNAYSVAEIKFVVEAFRSDEMITGADVNNYPEWDAMYNYTYNNENARIKEYWMNNYNGINYANNVLDGIEKVQSSANKMTTEVCDNITGETLFLRAYYHFKLILNWEKIIIRDEFLQSGKAGEEQVHKALSSRMEAWDFICKELDKAAGLLPQDRPSSEAGRVTKSVAYAYLGWAYLTRAYEESSKKAEYLTLAEKALKQVTGYELESNYESMFNGTNRNCKESIFELQFTNSTDNGTYHKHVLHYWFTCPNMWGWDEIRISPMMYNEFLKEGRIAENSQYDARAYASMYFDDPYYADGGRILGYDYSDIYGPDDDIKYNFKKYLPTTWDEYAQDEIGTNLPLMRYSNVLLMLAEVFNEQQHPENAIPLINDIRRIHGKLPAMKGNDYTAVKAQIEHERLVEFAMENYRFYDLRRWGKLEEAMRTAGRTNFVGSKHSFLPIPLMEIQSNNKINAGD</sequence>
<dbReference type="InterPro" id="IPR033985">
    <property type="entry name" value="SusD-like_N"/>
</dbReference>
<dbReference type="RefSeq" id="WP_117723237.1">
    <property type="nucleotide sequence ID" value="NZ_CAUGNI010000002.1"/>
</dbReference>
<feature type="domain" description="SusD-like N-terminal" evidence="8">
    <location>
        <begin position="40"/>
        <end position="233"/>
    </location>
</feature>
<dbReference type="InterPro" id="IPR012944">
    <property type="entry name" value="SusD_RagB_dom"/>
</dbReference>
<organism evidence="9 10">
    <name type="scientific">Bacteroides oleiciplenus</name>
    <dbReference type="NCBI Taxonomy" id="626931"/>
    <lineage>
        <taxon>Bacteria</taxon>
        <taxon>Pseudomonadati</taxon>
        <taxon>Bacteroidota</taxon>
        <taxon>Bacteroidia</taxon>
        <taxon>Bacteroidales</taxon>
        <taxon>Bacteroidaceae</taxon>
        <taxon>Bacteroides</taxon>
    </lineage>
</organism>
<accession>A0A3E5BNS1</accession>
<comment type="similarity">
    <text evidence="2">Belongs to the SusD family.</text>
</comment>
<feature type="chain" id="PRO_5017632096" evidence="6">
    <location>
        <begin position="18"/>
        <end position="512"/>
    </location>
</feature>
<dbReference type="GO" id="GO:0009279">
    <property type="term" value="C:cell outer membrane"/>
    <property type="evidence" value="ECO:0007669"/>
    <property type="project" value="UniProtKB-SubCell"/>
</dbReference>
<evidence type="ECO:0000256" key="1">
    <source>
        <dbReference type="ARBA" id="ARBA00004442"/>
    </source>
</evidence>
<reference evidence="9 10" key="1">
    <citation type="submission" date="2018-08" db="EMBL/GenBank/DDBJ databases">
        <title>A genome reference for cultivated species of the human gut microbiota.</title>
        <authorList>
            <person name="Zou Y."/>
            <person name="Xue W."/>
            <person name="Luo G."/>
        </authorList>
    </citation>
    <scope>NUCLEOTIDE SEQUENCE [LARGE SCALE GENOMIC DNA]</scope>
    <source>
        <strain evidence="9 10">OM05-15BH</strain>
    </source>
</reference>
<comment type="caution">
    <text evidence="9">The sequence shown here is derived from an EMBL/GenBank/DDBJ whole genome shotgun (WGS) entry which is preliminary data.</text>
</comment>
<evidence type="ECO:0000259" key="7">
    <source>
        <dbReference type="Pfam" id="PF07980"/>
    </source>
</evidence>
<dbReference type="SUPFAM" id="SSF48452">
    <property type="entry name" value="TPR-like"/>
    <property type="match status" value="1"/>
</dbReference>
<comment type="subcellular location">
    <subcellularLocation>
        <location evidence="1">Cell outer membrane</location>
    </subcellularLocation>
</comment>
<evidence type="ECO:0000256" key="6">
    <source>
        <dbReference type="SAM" id="SignalP"/>
    </source>
</evidence>
<dbReference type="Pfam" id="PF07980">
    <property type="entry name" value="SusD_RagB"/>
    <property type="match status" value="1"/>
</dbReference>
<keyword evidence="3 6" id="KW-0732">Signal</keyword>
<feature type="domain" description="RagB/SusD" evidence="7">
    <location>
        <begin position="278"/>
        <end position="481"/>
    </location>
</feature>